<protein>
    <recommendedName>
        <fullName evidence="9">Tryptophan 2,3-dioxygenase</fullName>
        <shortName evidence="9">TDO</shortName>
        <ecNumber evidence="9">1.13.11.11</ecNumber>
    </recommendedName>
    <alternativeName>
        <fullName evidence="9">Tryptamin 2,3-dioxygenase</fullName>
    </alternativeName>
    <alternativeName>
        <fullName evidence="9">Tryptophan oxygenase</fullName>
        <shortName evidence="9">TO</shortName>
        <shortName evidence="9">TRPO</shortName>
    </alternativeName>
    <alternativeName>
        <fullName evidence="9">Tryptophan pyrrolase</fullName>
    </alternativeName>
    <alternativeName>
        <fullName evidence="9">Tryptophanase</fullName>
    </alternativeName>
</protein>
<evidence type="ECO:0000256" key="4">
    <source>
        <dbReference type="ARBA" id="ARBA00022964"/>
    </source>
</evidence>
<accession>A0A514BUL4</accession>
<dbReference type="UniPathway" id="UPA00333">
    <property type="reaction ID" value="UER00453"/>
</dbReference>
<evidence type="ECO:0000256" key="8">
    <source>
        <dbReference type="ARBA" id="ARBA00050412"/>
    </source>
</evidence>
<dbReference type="OrthoDB" id="9776847at2"/>
<dbReference type="InterPro" id="IPR037217">
    <property type="entry name" value="Trp/Indoleamine_2_3_dOase-like"/>
</dbReference>
<comment type="similarity">
    <text evidence="9">Belongs to the tryptophan 2,3-dioxygenase family.</text>
</comment>
<gene>
    <name evidence="9" type="primary">kynA</name>
    <name evidence="10" type="ORF">FKV23_14125</name>
</gene>
<feature type="binding site" evidence="9">
    <location>
        <position position="117"/>
    </location>
    <ligand>
        <name>substrate</name>
    </ligand>
</feature>
<dbReference type="GO" id="GO:0004833">
    <property type="term" value="F:L-tryptophan 2,3-dioxygenase activity"/>
    <property type="evidence" value="ECO:0007669"/>
    <property type="project" value="UniProtKB-UniRule"/>
</dbReference>
<dbReference type="PANTHER" id="PTHR10138:SF0">
    <property type="entry name" value="TRYPTOPHAN 2,3-DIOXYGENASE"/>
    <property type="match status" value="1"/>
</dbReference>
<dbReference type="AlphaFoldDB" id="A0A514BUL4"/>
<keyword evidence="6 9" id="KW-0408">Iron</keyword>
<reference evidence="10 11" key="1">
    <citation type="submission" date="2019-06" db="EMBL/GenBank/DDBJ databases">
        <title>Lysobacter alkalisoli sp. nov. isolated from saline-alkali soil.</title>
        <authorList>
            <person name="Sun J.-Q."/>
            <person name="Xu L."/>
        </authorList>
    </citation>
    <scope>NUCLEOTIDE SEQUENCE [LARGE SCALE GENOMIC DNA]</scope>
    <source>
        <strain evidence="10 11">SJ-36</strain>
    </source>
</reference>
<dbReference type="GO" id="GO:0046872">
    <property type="term" value="F:metal ion binding"/>
    <property type="evidence" value="ECO:0007669"/>
    <property type="project" value="UniProtKB-KW"/>
</dbReference>
<keyword evidence="2 9" id="KW-0349">Heme</keyword>
<keyword evidence="7 9" id="KW-0823">Tryptophan catabolism</keyword>
<dbReference type="FunFam" id="1.20.58.480:FF:000001">
    <property type="entry name" value="Tryptophan 2,3-dioxygenase"/>
    <property type="match status" value="1"/>
</dbReference>
<organism evidence="10 11">
    <name type="scientific">Marilutibacter alkalisoli</name>
    <dbReference type="NCBI Taxonomy" id="2591633"/>
    <lineage>
        <taxon>Bacteria</taxon>
        <taxon>Pseudomonadati</taxon>
        <taxon>Pseudomonadota</taxon>
        <taxon>Gammaproteobacteria</taxon>
        <taxon>Lysobacterales</taxon>
        <taxon>Lysobacteraceae</taxon>
        <taxon>Marilutibacter</taxon>
    </lineage>
</organism>
<keyword evidence="5 9" id="KW-0560">Oxidoreductase</keyword>
<dbReference type="Proteomes" id="UP000317199">
    <property type="component" value="Chromosome"/>
</dbReference>
<dbReference type="PANTHER" id="PTHR10138">
    <property type="entry name" value="TRYPTOPHAN 2,3-DIOXYGENASE"/>
    <property type="match status" value="1"/>
</dbReference>
<keyword evidence="4 9" id="KW-0223">Dioxygenase</keyword>
<dbReference type="GO" id="GO:0019441">
    <property type="term" value="P:L-tryptophan catabolic process to kynurenine"/>
    <property type="evidence" value="ECO:0007669"/>
    <property type="project" value="UniProtKB-UniRule"/>
</dbReference>
<dbReference type="RefSeq" id="WP_141624430.1">
    <property type="nucleotide sequence ID" value="NZ_CP041242.1"/>
</dbReference>
<proteinExistence type="inferred from homology"/>
<feature type="binding site" description="axial binding residue" evidence="9">
    <location>
        <position position="240"/>
    </location>
    <ligand>
        <name>heme</name>
        <dbReference type="ChEBI" id="CHEBI:30413"/>
    </ligand>
    <ligandPart>
        <name>Fe</name>
        <dbReference type="ChEBI" id="CHEBI:18248"/>
    </ligandPart>
</feature>
<evidence type="ECO:0000256" key="6">
    <source>
        <dbReference type="ARBA" id="ARBA00023004"/>
    </source>
</evidence>
<evidence type="ECO:0000313" key="10">
    <source>
        <dbReference type="EMBL" id="QDH71098.1"/>
    </source>
</evidence>
<dbReference type="SUPFAM" id="SSF140959">
    <property type="entry name" value="Indolic compounds 2,3-dioxygenase-like"/>
    <property type="match status" value="1"/>
</dbReference>
<keyword evidence="3 9" id="KW-0479">Metal-binding</keyword>
<name>A0A514BUL4_9GAMM</name>
<comment type="function">
    <text evidence="9">Heme-dependent dioxygenase that catalyzes the oxidative cleavage of the L-tryptophan (L-Trp) pyrrole ring and converts L-tryptophan to N-formyl-L-kynurenine. Catalyzes the oxidative cleavage of the indole moiety.</text>
</comment>
<evidence type="ECO:0000256" key="2">
    <source>
        <dbReference type="ARBA" id="ARBA00022617"/>
    </source>
</evidence>
<evidence type="ECO:0000256" key="1">
    <source>
        <dbReference type="ARBA" id="ARBA00011881"/>
    </source>
</evidence>
<dbReference type="HAMAP" id="MF_01972">
    <property type="entry name" value="T23O"/>
    <property type="match status" value="1"/>
</dbReference>
<comment type="pathway">
    <text evidence="9">Amino-acid degradation; L-tryptophan degradation via kynurenine pathway; L-kynurenine from L-tryptophan: step 1/2.</text>
</comment>
<evidence type="ECO:0000256" key="9">
    <source>
        <dbReference type="HAMAP-Rule" id="MF_01972"/>
    </source>
</evidence>
<evidence type="ECO:0000256" key="7">
    <source>
        <dbReference type="ARBA" id="ARBA00023079"/>
    </source>
</evidence>
<dbReference type="KEGG" id="lyj:FKV23_14125"/>
<dbReference type="InterPro" id="IPR004981">
    <property type="entry name" value="Trp_2_3_dOase"/>
</dbReference>
<comment type="catalytic activity">
    <reaction evidence="8 9">
        <text>L-tryptophan + O2 = N-formyl-L-kynurenine</text>
        <dbReference type="Rhea" id="RHEA:24536"/>
        <dbReference type="ChEBI" id="CHEBI:15379"/>
        <dbReference type="ChEBI" id="CHEBI:57912"/>
        <dbReference type="ChEBI" id="CHEBI:58629"/>
        <dbReference type="EC" id="1.13.11.11"/>
    </reaction>
</comment>
<sequence length="296" mass="34110">MTVNKNERELESGIHTDLAGRMSYGGYLHLDRLLSAQEPVTDPPHHDELLFIIQHQTSELWMKLMIHELGAALDHLRRDQVWQCQKGFARCKQILRQLTEQWSVLETLTPSEYMGFRDRLGSSSGFQSLQYRTIEFLLGNKNASMLKVFAYDPGAQAGLARVLDAPSLYDEFLMYLARFGHEVPARHLQREWRQTHVHDPALVPVFERIYEDTDRYWREYALCEDLVDLETQFQLWRFRHMRTVMRIIGFKRGTGGSSGVGFLKQALELTFFPELFDVRTSVGPAADYGAAPSPAG</sequence>
<evidence type="ECO:0000256" key="3">
    <source>
        <dbReference type="ARBA" id="ARBA00022723"/>
    </source>
</evidence>
<feature type="binding site" evidence="9">
    <location>
        <position position="113"/>
    </location>
    <ligand>
        <name>substrate</name>
    </ligand>
</feature>
<comment type="subunit">
    <text evidence="1 9">Homotetramer.</text>
</comment>
<feature type="binding site" evidence="9">
    <location>
        <begin position="51"/>
        <end position="55"/>
    </location>
    <ligand>
        <name>substrate</name>
    </ligand>
</feature>
<comment type="cofactor">
    <cofactor evidence="9">
        <name>heme</name>
        <dbReference type="ChEBI" id="CHEBI:30413"/>
    </cofactor>
    <text evidence="9">Binds 1 heme group per subunit.</text>
</comment>
<dbReference type="EMBL" id="CP041242">
    <property type="protein sequence ID" value="QDH71098.1"/>
    <property type="molecule type" value="Genomic_DNA"/>
</dbReference>
<dbReference type="GO" id="GO:0020037">
    <property type="term" value="F:heme binding"/>
    <property type="evidence" value="ECO:0007669"/>
    <property type="project" value="UniProtKB-UniRule"/>
</dbReference>
<dbReference type="Pfam" id="PF03301">
    <property type="entry name" value="Trp_dioxygenase"/>
    <property type="match status" value="2"/>
</dbReference>
<evidence type="ECO:0000256" key="5">
    <source>
        <dbReference type="ARBA" id="ARBA00023002"/>
    </source>
</evidence>
<feature type="binding site" evidence="9">
    <location>
        <position position="254"/>
    </location>
    <ligand>
        <name>substrate</name>
    </ligand>
</feature>
<dbReference type="EC" id="1.13.11.11" evidence="9"/>
<dbReference type="GO" id="GO:0019442">
    <property type="term" value="P:L-tryptophan catabolic process to acetyl-CoA"/>
    <property type="evidence" value="ECO:0007669"/>
    <property type="project" value="TreeGrafter"/>
</dbReference>
<dbReference type="Gene3D" id="1.20.58.480">
    <property type="match status" value="1"/>
</dbReference>
<evidence type="ECO:0000313" key="11">
    <source>
        <dbReference type="Proteomes" id="UP000317199"/>
    </source>
</evidence>
<keyword evidence="11" id="KW-1185">Reference proteome</keyword>